<dbReference type="Gene3D" id="1.10.10.10">
    <property type="entry name" value="Winged helix-like DNA-binding domain superfamily/Winged helix DNA-binding domain"/>
    <property type="match status" value="1"/>
</dbReference>
<dbReference type="InterPro" id="IPR011711">
    <property type="entry name" value="GntR_C"/>
</dbReference>
<reference evidence="6" key="1">
    <citation type="journal article" date="2010" name="ISME J.">
        <title>The complete genome sequence of the algal symbiont Dinoroseobacter shibae: a hitchhiker's guide to life in the sea.</title>
        <authorList>
            <person name="Wagner-Dobler I."/>
            <person name="Ballhausen B."/>
            <person name="Berger M."/>
            <person name="Brinkhoff T."/>
            <person name="Buchholz I."/>
            <person name="Bunk B."/>
            <person name="Cypionka H."/>
            <person name="Daniel R."/>
            <person name="Drepper T."/>
            <person name="Gerdts G."/>
            <person name="Hahnke S."/>
            <person name="Han C."/>
            <person name="Jahn D."/>
            <person name="Kalhoefer D."/>
            <person name="Kiss H."/>
            <person name="Klenk H.P."/>
            <person name="Kyrpides N."/>
            <person name="Liebl W."/>
            <person name="Liesegang H."/>
            <person name="Meincke L."/>
            <person name="Pati A."/>
            <person name="Petersen J."/>
            <person name="Piekarski T."/>
            <person name="Pommerenke C."/>
            <person name="Pradella S."/>
            <person name="Pukall R."/>
            <person name="Rabus R."/>
            <person name="Stackebrandt E."/>
            <person name="Thole S."/>
            <person name="Thompson L."/>
            <person name="Tielen P."/>
            <person name="Tomasch J."/>
            <person name="von Jan M."/>
            <person name="Wanphrut N."/>
            <person name="Wichels A."/>
            <person name="Zech H."/>
            <person name="Simon M."/>
        </authorList>
    </citation>
    <scope>NUCLEOTIDE SEQUENCE [LARGE SCALE GENOMIC DNA]</scope>
    <source>
        <strain evidence="6">DSM 16493 / NCIMB 14021 / DFL 12</strain>
    </source>
</reference>
<dbReference type="STRING" id="398580.Dshi_1044"/>
<evidence type="ECO:0000313" key="6">
    <source>
        <dbReference type="Proteomes" id="UP000006833"/>
    </source>
</evidence>
<dbReference type="Pfam" id="PF07729">
    <property type="entry name" value="FCD"/>
    <property type="match status" value="1"/>
</dbReference>
<sequence length="234" mass="25882">MSTTPPRMNAAEAAYRTIRAKIVSGELAEGERLTEKRLSKDLGLSRTPIREAVGRLILEGFVERQSGYTTRVARFPEDEIAQVFEIRGVLEAYSARRAARHARPDDIAEMREVYAVMAANSPPRSEAAYQVLTEANERFHKIILRAAQSPKLTALMTMALDVGMVVRTYRIFTEADLTRSLHHHGELIDAIAARAPDWAESVMRAHLLAGAARVAEHTGDIGQKTPPPDVKAAE</sequence>
<dbReference type="Proteomes" id="UP000006833">
    <property type="component" value="Chromosome"/>
</dbReference>
<dbReference type="InterPro" id="IPR036388">
    <property type="entry name" value="WH-like_DNA-bd_sf"/>
</dbReference>
<dbReference type="AlphaFoldDB" id="A8LSH2"/>
<dbReference type="PANTHER" id="PTHR43537">
    <property type="entry name" value="TRANSCRIPTIONAL REGULATOR, GNTR FAMILY"/>
    <property type="match status" value="1"/>
</dbReference>
<dbReference type="InterPro" id="IPR000524">
    <property type="entry name" value="Tscrpt_reg_HTH_GntR"/>
</dbReference>
<dbReference type="eggNOG" id="COG1802">
    <property type="taxonomic scope" value="Bacteria"/>
</dbReference>
<keyword evidence="2" id="KW-0238">DNA-binding</keyword>
<keyword evidence="3" id="KW-0804">Transcription</keyword>
<dbReference type="Pfam" id="PF00392">
    <property type="entry name" value="GntR"/>
    <property type="match status" value="1"/>
</dbReference>
<dbReference type="SUPFAM" id="SSF46785">
    <property type="entry name" value="Winged helix' DNA-binding domain"/>
    <property type="match status" value="1"/>
</dbReference>
<feature type="domain" description="HTH gntR-type" evidence="4">
    <location>
        <begin position="8"/>
        <end position="75"/>
    </location>
</feature>
<dbReference type="CDD" id="cd07377">
    <property type="entry name" value="WHTH_GntR"/>
    <property type="match status" value="1"/>
</dbReference>
<dbReference type="Gene3D" id="1.20.120.530">
    <property type="entry name" value="GntR ligand-binding domain-like"/>
    <property type="match status" value="1"/>
</dbReference>
<evidence type="ECO:0000256" key="1">
    <source>
        <dbReference type="ARBA" id="ARBA00023015"/>
    </source>
</evidence>
<accession>A8LSH2</accession>
<organism evidence="5 6">
    <name type="scientific">Dinoroseobacter shibae (strain DSM 16493 / NCIMB 14021 / DFL 12)</name>
    <dbReference type="NCBI Taxonomy" id="398580"/>
    <lineage>
        <taxon>Bacteria</taxon>
        <taxon>Pseudomonadati</taxon>
        <taxon>Pseudomonadota</taxon>
        <taxon>Alphaproteobacteria</taxon>
        <taxon>Rhodobacterales</taxon>
        <taxon>Roseobacteraceae</taxon>
        <taxon>Dinoroseobacter</taxon>
    </lineage>
</organism>
<evidence type="ECO:0000256" key="2">
    <source>
        <dbReference type="ARBA" id="ARBA00023125"/>
    </source>
</evidence>
<dbReference type="GO" id="GO:0003677">
    <property type="term" value="F:DNA binding"/>
    <property type="evidence" value="ECO:0007669"/>
    <property type="project" value="UniProtKB-KW"/>
</dbReference>
<dbReference type="GO" id="GO:0003700">
    <property type="term" value="F:DNA-binding transcription factor activity"/>
    <property type="evidence" value="ECO:0007669"/>
    <property type="project" value="InterPro"/>
</dbReference>
<protein>
    <submittedName>
        <fullName evidence="5">Transcriptional regulator</fullName>
    </submittedName>
</protein>
<name>A8LSH2_DINSH</name>
<dbReference type="InterPro" id="IPR036390">
    <property type="entry name" value="WH_DNA-bd_sf"/>
</dbReference>
<dbReference type="SMART" id="SM00895">
    <property type="entry name" value="FCD"/>
    <property type="match status" value="1"/>
</dbReference>
<keyword evidence="6" id="KW-1185">Reference proteome</keyword>
<proteinExistence type="predicted"/>
<dbReference type="KEGG" id="dsh:Dshi_1044"/>
<dbReference type="RefSeq" id="WP_012177717.1">
    <property type="nucleotide sequence ID" value="NC_009952.1"/>
</dbReference>
<gene>
    <name evidence="5" type="ordered locus">Dshi_1044</name>
</gene>
<dbReference type="InterPro" id="IPR008920">
    <property type="entry name" value="TF_FadR/GntR_C"/>
</dbReference>
<dbReference type="SMART" id="SM00345">
    <property type="entry name" value="HTH_GNTR"/>
    <property type="match status" value="1"/>
</dbReference>
<evidence type="ECO:0000256" key="3">
    <source>
        <dbReference type="ARBA" id="ARBA00023163"/>
    </source>
</evidence>
<dbReference type="PANTHER" id="PTHR43537:SF5">
    <property type="entry name" value="UXU OPERON TRANSCRIPTIONAL REGULATOR"/>
    <property type="match status" value="1"/>
</dbReference>
<dbReference type="SUPFAM" id="SSF48008">
    <property type="entry name" value="GntR ligand-binding domain-like"/>
    <property type="match status" value="1"/>
</dbReference>
<dbReference type="HOGENOM" id="CLU_017584_5_3_5"/>
<dbReference type="EMBL" id="CP000830">
    <property type="protein sequence ID" value="ABV92786.1"/>
    <property type="molecule type" value="Genomic_DNA"/>
</dbReference>
<dbReference type="PROSITE" id="PS50949">
    <property type="entry name" value="HTH_GNTR"/>
    <property type="match status" value="1"/>
</dbReference>
<dbReference type="OrthoDB" id="8155773at2"/>
<keyword evidence="1" id="KW-0805">Transcription regulation</keyword>
<evidence type="ECO:0000259" key="4">
    <source>
        <dbReference type="PROSITE" id="PS50949"/>
    </source>
</evidence>
<evidence type="ECO:0000313" key="5">
    <source>
        <dbReference type="EMBL" id="ABV92786.1"/>
    </source>
</evidence>